<proteinExistence type="predicted"/>
<dbReference type="InterPro" id="IPR025161">
    <property type="entry name" value="IS402-like_dom"/>
</dbReference>
<dbReference type="PATRIC" id="fig|146537.3.peg.7204"/>
<sequence>MTRAQLTDDEWEFIEQFLPVGRFGPYPERLREQFEGVIWRFRTGSQWREMPERFGAWQTVYNRFMRWRDAGVFQTLLEEAIAEAARRDEIDMSLVSVDSTTTRAHHDAAGMRVSEETLAALEDAASQKGERPRDKAGQTAKTIRSRPNGDASAEDGEPG</sequence>
<organism evidence="3 4">
    <name type="scientific">Streptomyces azureus</name>
    <dbReference type="NCBI Taxonomy" id="146537"/>
    <lineage>
        <taxon>Bacteria</taxon>
        <taxon>Bacillati</taxon>
        <taxon>Actinomycetota</taxon>
        <taxon>Actinomycetes</taxon>
        <taxon>Kitasatosporales</taxon>
        <taxon>Streptomycetaceae</taxon>
        <taxon>Streptomyces</taxon>
    </lineage>
</organism>
<gene>
    <name evidence="3" type="ORF">SAZU_6851</name>
</gene>
<protein>
    <submittedName>
        <fullName evidence="3">ISBm1, transposase OrfA</fullName>
    </submittedName>
</protein>
<evidence type="ECO:0000256" key="1">
    <source>
        <dbReference type="SAM" id="MobiDB-lite"/>
    </source>
</evidence>
<reference evidence="3" key="1">
    <citation type="journal article" date="2015" name="Genome Announc.">
        <title>Draft Genome Sequence of Thiostrepton-Producing Streptomyces azureus ATCC 14921.</title>
        <authorList>
            <person name="Sakihara K."/>
            <person name="Maeda J."/>
            <person name="Tashiro K."/>
            <person name="Fujino Y."/>
            <person name="Kuhara S."/>
            <person name="Ohshima T."/>
            <person name="Ogata S."/>
            <person name="Doi K."/>
        </authorList>
    </citation>
    <scope>NUCLEOTIDE SEQUENCE [LARGE SCALE GENOMIC DNA]</scope>
    <source>
        <strain evidence="3">ATCC14921</strain>
    </source>
</reference>
<evidence type="ECO:0000313" key="4">
    <source>
        <dbReference type="Proteomes" id="UP000053859"/>
    </source>
</evidence>
<dbReference type="PANTHER" id="PTHR46637">
    <property type="entry name" value="TIS1421-TRANSPOSASE PROTEIN A"/>
    <property type="match status" value="1"/>
</dbReference>
<feature type="region of interest" description="Disordered" evidence="1">
    <location>
        <begin position="122"/>
        <end position="159"/>
    </location>
</feature>
<dbReference type="AlphaFoldDB" id="A0A0K8PW92"/>
<accession>A0A0K8PW92</accession>
<dbReference type="Proteomes" id="UP000053859">
    <property type="component" value="Unassembled WGS sequence"/>
</dbReference>
<dbReference type="PANTHER" id="PTHR46637:SF1">
    <property type="entry name" value="BLL5188 PROTEIN"/>
    <property type="match status" value="1"/>
</dbReference>
<dbReference type="Pfam" id="PF13340">
    <property type="entry name" value="DUF4096"/>
    <property type="match status" value="1"/>
</dbReference>
<dbReference type="EMBL" id="DF968393">
    <property type="protein sequence ID" value="GAP51978.1"/>
    <property type="molecule type" value="Genomic_DNA"/>
</dbReference>
<keyword evidence="4" id="KW-1185">Reference proteome</keyword>
<feature type="domain" description="Insertion element IS402-like" evidence="2">
    <location>
        <begin position="6"/>
        <end position="76"/>
    </location>
</feature>
<dbReference type="NCBIfam" id="NF033580">
    <property type="entry name" value="transpos_IS5_3"/>
    <property type="match status" value="1"/>
</dbReference>
<evidence type="ECO:0000259" key="2">
    <source>
        <dbReference type="Pfam" id="PF13340"/>
    </source>
</evidence>
<dbReference type="InterPro" id="IPR052909">
    <property type="entry name" value="Transposase_6_like"/>
</dbReference>
<name>A0A0K8PW92_STRAJ</name>
<evidence type="ECO:0000313" key="3">
    <source>
        <dbReference type="EMBL" id="GAP51978.1"/>
    </source>
</evidence>